<dbReference type="PANTHER" id="PTHR46796">
    <property type="entry name" value="HTH-TYPE TRANSCRIPTIONAL ACTIVATOR RHAS-RELATED"/>
    <property type="match status" value="1"/>
</dbReference>
<name>A0A5B8USC2_9SPHI</name>
<keyword evidence="3" id="KW-0804">Transcription</keyword>
<dbReference type="InterPro" id="IPR050204">
    <property type="entry name" value="AraC_XylS_family_regulators"/>
</dbReference>
<keyword evidence="1" id="KW-0805">Transcription regulation</keyword>
<protein>
    <submittedName>
        <fullName evidence="5">AraC family transcriptional regulator</fullName>
    </submittedName>
</protein>
<keyword evidence="2" id="KW-0238">DNA-binding</keyword>
<dbReference type="SMART" id="SM00342">
    <property type="entry name" value="HTH_ARAC"/>
    <property type="match status" value="1"/>
</dbReference>
<reference evidence="5 6" key="1">
    <citation type="journal article" date="2017" name="Curr. Microbiol.">
        <title>Mucilaginibacter ginsenosidivorans sp. nov., Isolated from Soil of Ginseng Field.</title>
        <authorList>
            <person name="Kim M.M."/>
            <person name="Siddiqi M.Z."/>
            <person name="Im W.T."/>
        </authorList>
    </citation>
    <scope>NUCLEOTIDE SEQUENCE [LARGE SCALE GENOMIC DNA]</scope>
    <source>
        <strain evidence="5 6">Gsoil 3017</strain>
    </source>
</reference>
<dbReference type="EMBL" id="CP042436">
    <property type="protein sequence ID" value="QEC61635.1"/>
    <property type="molecule type" value="Genomic_DNA"/>
</dbReference>
<dbReference type="InterPro" id="IPR018060">
    <property type="entry name" value="HTH_AraC"/>
</dbReference>
<dbReference type="GO" id="GO:0043565">
    <property type="term" value="F:sequence-specific DNA binding"/>
    <property type="evidence" value="ECO:0007669"/>
    <property type="project" value="InterPro"/>
</dbReference>
<dbReference type="RefSeq" id="WP_147030212.1">
    <property type="nucleotide sequence ID" value="NZ_CP042436.1"/>
</dbReference>
<evidence type="ECO:0000313" key="5">
    <source>
        <dbReference type="EMBL" id="QEC61635.1"/>
    </source>
</evidence>
<keyword evidence="6" id="KW-1185">Reference proteome</keyword>
<dbReference type="Proteomes" id="UP000321479">
    <property type="component" value="Chromosome"/>
</dbReference>
<dbReference type="AlphaFoldDB" id="A0A5B8USC2"/>
<gene>
    <name evidence="5" type="ORF">FRZ54_03220</name>
</gene>
<dbReference type="InterPro" id="IPR009057">
    <property type="entry name" value="Homeodomain-like_sf"/>
</dbReference>
<proteinExistence type="predicted"/>
<dbReference type="PANTHER" id="PTHR46796:SF13">
    <property type="entry name" value="HTH-TYPE TRANSCRIPTIONAL ACTIVATOR RHAS"/>
    <property type="match status" value="1"/>
</dbReference>
<dbReference type="SUPFAM" id="SSF46689">
    <property type="entry name" value="Homeodomain-like"/>
    <property type="match status" value="1"/>
</dbReference>
<evidence type="ECO:0000313" key="6">
    <source>
        <dbReference type="Proteomes" id="UP000321479"/>
    </source>
</evidence>
<sequence>MQLPPSPAWSFCIKHYLFLKCSYRKPLRLFSDGNTGMVFVTGGQLIIRKKDSQFVEPLPAAFIYGQLGDYLDIISEDETELLIVVFQPYGFFSLCGIPAEELKAQIIDANLIFGRQSYSVNDALSSAGSYPKAIATIEGYFKSLFKDSGADANQLRTIVNAVMQVKGQLTVNELVNMTGYTERRLERIFDQAIGTSPVKYLQIVRLHHFLSLIRSSGKKDSLTIAGLESGYYDQAHLIRNFKQITGLTPTQYRSAARTLAVNLVIVN</sequence>
<dbReference type="Pfam" id="PF12833">
    <property type="entry name" value="HTH_18"/>
    <property type="match status" value="1"/>
</dbReference>
<feature type="domain" description="HTH araC/xylS-type" evidence="4">
    <location>
        <begin position="153"/>
        <end position="255"/>
    </location>
</feature>
<organism evidence="5 6">
    <name type="scientific">Mucilaginibacter ginsenosidivorans</name>
    <dbReference type="NCBI Taxonomy" id="398053"/>
    <lineage>
        <taxon>Bacteria</taxon>
        <taxon>Pseudomonadati</taxon>
        <taxon>Bacteroidota</taxon>
        <taxon>Sphingobacteriia</taxon>
        <taxon>Sphingobacteriales</taxon>
        <taxon>Sphingobacteriaceae</taxon>
        <taxon>Mucilaginibacter</taxon>
    </lineage>
</organism>
<evidence type="ECO:0000256" key="1">
    <source>
        <dbReference type="ARBA" id="ARBA00023015"/>
    </source>
</evidence>
<dbReference type="PROSITE" id="PS01124">
    <property type="entry name" value="HTH_ARAC_FAMILY_2"/>
    <property type="match status" value="1"/>
</dbReference>
<dbReference type="OrthoDB" id="511992at2"/>
<dbReference type="GO" id="GO:0003700">
    <property type="term" value="F:DNA-binding transcription factor activity"/>
    <property type="evidence" value="ECO:0007669"/>
    <property type="project" value="InterPro"/>
</dbReference>
<dbReference type="Pfam" id="PF20240">
    <property type="entry name" value="DUF6597"/>
    <property type="match status" value="1"/>
</dbReference>
<accession>A0A5B8USC2</accession>
<evidence type="ECO:0000259" key="4">
    <source>
        <dbReference type="PROSITE" id="PS01124"/>
    </source>
</evidence>
<dbReference type="Gene3D" id="1.10.10.60">
    <property type="entry name" value="Homeodomain-like"/>
    <property type="match status" value="1"/>
</dbReference>
<dbReference type="InterPro" id="IPR046532">
    <property type="entry name" value="DUF6597"/>
</dbReference>
<evidence type="ECO:0000256" key="2">
    <source>
        <dbReference type="ARBA" id="ARBA00023125"/>
    </source>
</evidence>
<evidence type="ECO:0000256" key="3">
    <source>
        <dbReference type="ARBA" id="ARBA00023163"/>
    </source>
</evidence>
<dbReference type="KEGG" id="mgin:FRZ54_03220"/>